<evidence type="ECO:0000313" key="3">
    <source>
        <dbReference type="Proteomes" id="UP000291343"/>
    </source>
</evidence>
<dbReference type="EMBL" id="QKKF02005396">
    <property type="protein sequence ID" value="RZF46906.1"/>
    <property type="molecule type" value="Genomic_DNA"/>
</dbReference>
<keyword evidence="3" id="KW-1185">Reference proteome</keyword>
<dbReference type="OrthoDB" id="6516201at2759"/>
<proteinExistence type="predicted"/>
<name>A0A482XLV6_LAOST</name>
<accession>A0A482XLV6</accession>
<organism evidence="2 3">
    <name type="scientific">Laodelphax striatellus</name>
    <name type="common">Small brown planthopper</name>
    <name type="synonym">Delphax striatella</name>
    <dbReference type="NCBI Taxonomy" id="195883"/>
    <lineage>
        <taxon>Eukaryota</taxon>
        <taxon>Metazoa</taxon>
        <taxon>Ecdysozoa</taxon>
        <taxon>Arthropoda</taxon>
        <taxon>Hexapoda</taxon>
        <taxon>Insecta</taxon>
        <taxon>Pterygota</taxon>
        <taxon>Neoptera</taxon>
        <taxon>Paraneoptera</taxon>
        <taxon>Hemiptera</taxon>
        <taxon>Auchenorrhyncha</taxon>
        <taxon>Fulgoroidea</taxon>
        <taxon>Delphacidae</taxon>
        <taxon>Criomorphinae</taxon>
        <taxon>Laodelphax</taxon>
    </lineage>
</organism>
<reference evidence="2 3" key="1">
    <citation type="journal article" date="2017" name="Gigascience">
        <title>Genome sequence of the small brown planthopper, Laodelphax striatellus.</title>
        <authorList>
            <person name="Zhu J."/>
            <person name="Jiang F."/>
            <person name="Wang X."/>
            <person name="Yang P."/>
            <person name="Bao Y."/>
            <person name="Zhao W."/>
            <person name="Wang W."/>
            <person name="Lu H."/>
            <person name="Wang Q."/>
            <person name="Cui N."/>
            <person name="Li J."/>
            <person name="Chen X."/>
            <person name="Luo L."/>
            <person name="Yu J."/>
            <person name="Kang L."/>
            <person name="Cui F."/>
        </authorList>
    </citation>
    <scope>NUCLEOTIDE SEQUENCE [LARGE SCALE GENOMIC DNA]</scope>
    <source>
        <strain evidence="2">Lst14</strain>
    </source>
</reference>
<comment type="caution">
    <text evidence="2">The sequence shown here is derived from an EMBL/GenBank/DDBJ whole genome shotgun (WGS) entry which is preliminary data.</text>
</comment>
<feature type="compositionally biased region" description="Pro residues" evidence="1">
    <location>
        <begin position="146"/>
        <end position="163"/>
    </location>
</feature>
<dbReference type="InParanoid" id="A0A482XLV6"/>
<dbReference type="AlphaFoldDB" id="A0A482XLV6"/>
<gene>
    <name evidence="2" type="ORF">LSTR_LSTR008034</name>
</gene>
<sequence>MECPPVSCLGEPVLSAGDCCPRCSVDDQDLCNATSLGLGLPAGQPCAYAGRYYESGAQWSDPLNKCTACNCKVPYCNLLVSNFACCVHRTAASAVAIMSSAAVLLIGRMLTQHSLAGDRPLAGRPRQGHSSRSPDTAHRKRRFGRSPPPTPPPPPPPPSPPPTQQTRTTPPKCKVKLKITRVLTRRHYKKTRKVSLQRNQRLVTIVVTTGLAALTTTQQTLKTITLPPLPPIHRLPSPLLLLRRMAPPIWLRRLSMPPSRLKTISYYNNYDINKL</sequence>
<feature type="region of interest" description="Disordered" evidence="1">
    <location>
        <begin position="117"/>
        <end position="172"/>
    </location>
</feature>
<dbReference type="STRING" id="195883.A0A482XLV6"/>
<evidence type="ECO:0000256" key="1">
    <source>
        <dbReference type="SAM" id="MobiDB-lite"/>
    </source>
</evidence>
<evidence type="ECO:0008006" key="4">
    <source>
        <dbReference type="Google" id="ProtNLM"/>
    </source>
</evidence>
<dbReference type="Proteomes" id="UP000291343">
    <property type="component" value="Unassembled WGS sequence"/>
</dbReference>
<evidence type="ECO:0000313" key="2">
    <source>
        <dbReference type="EMBL" id="RZF46906.1"/>
    </source>
</evidence>
<protein>
    <recommendedName>
        <fullName evidence="4">VWFC domain-containing protein</fullName>
    </recommendedName>
</protein>